<sequence>MVSKPGLCLRRPHRAAGRRSPAPRRRLSPAPSCRGTLLVPSRRTPPALRYPCPVPSRTGCRTSRLPPASAP</sequence>
<evidence type="ECO:0000313" key="2">
    <source>
        <dbReference type="EMBL" id="TKW41843.1"/>
    </source>
</evidence>
<keyword evidence="3" id="KW-1185">Reference proteome</keyword>
<name>A0A4U6WIW6_SETVI</name>
<dbReference type="EMBL" id="CM016552">
    <property type="protein sequence ID" value="TKW41843.1"/>
    <property type="molecule type" value="Genomic_DNA"/>
</dbReference>
<dbReference type="Gramene" id="TKW41843">
    <property type="protein sequence ID" value="TKW41843"/>
    <property type="gene ID" value="SEVIR_1G344050v2"/>
</dbReference>
<evidence type="ECO:0000313" key="3">
    <source>
        <dbReference type="Proteomes" id="UP000298652"/>
    </source>
</evidence>
<dbReference type="Proteomes" id="UP000298652">
    <property type="component" value="Chromosome 1"/>
</dbReference>
<protein>
    <submittedName>
        <fullName evidence="2">Uncharacterized protein</fullName>
    </submittedName>
</protein>
<accession>A0A4U6WIW6</accession>
<dbReference type="AlphaFoldDB" id="A0A4U6WIW6"/>
<feature type="region of interest" description="Disordered" evidence="1">
    <location>
        <begin position="1"/>
        <end position="71"/>
    </location>
</feature>
<proteinExistence type="predicted"/>
<feature type="compositionally biased region" description="Basic residues" evidence="1">
    <location>
        <begin position="10"/>
        <end position="27"/>
    </location>
</feature>
<organism evidence="2 3">
    <name type="scientific">Setaria viridis</name>
    <name type="common">Green bristlegrass</name>
    <name type="synonym">Setaria italica subsp. viridis</name>
    <dbReference type="NCBI Taxonomy" id="4556"/>
    <lineage>
        <taxon>Eukaryota</taxon>
        <taxon>Viridiplantae</taxon>
        <taxon>Streptophyta</taxon>
        <taxon>Embryophyta</taxon>
        <taxon>Tracheophyta</taxon>
        <taxon>Spermatophyta</taxon>
        <taxon>Magnoliopsida</taxon>
        <taxon>Liliopsida</taxon>
        <taxon>Poales</taxon>
        <taxon>Poaceae</taxon>
        <taxon>PACMAD clade</taxon>
        <taxon>Panicoideae</taxon>
        <taxon>Panicodae</taxon>
        <taxon>Paniceae</taxon>
        <taxon>Cenchrinae</taxon>
        <taxon>Setaria</taxon>
    </lineage>
</organism>
<reference evidence="2" key="1">
    <citation type="submission" date="2019-03" db="EMBL/GenBank/DDBJ databases">
        <title>WGS assembly of Setaria viridis.</title>
        <authorList>
            <person name="Huang P."/>
            <person name="Jenkins J."/>
            <person name="Grimwood J."/>
            <person name="Barry K."/>
            <person name="Healey A."/>
            <person name="Mamidi S."/>
            <person name="Sreedasyam A."/>
            <person name="Shu S."/>
            <person name="Feldman M."/>
            <person name="Wu J."/>
            <person name="Yu Y."/>
            <person name="Chen C."/>
            <person name="Johnson J."/>
            <person name="Rokhsar D."/>
            <person name="Baxter I."/>
            <person name="Schmutz J."/>
            <person name="Brutnell T."/>
            <person name="Kellogg E."/>
        </authorList>
    </citation>
    <scope>NUCLEOTIDE SEQUENCE [LARGE SCALE GENOMIC DNA]</scope>
</reference>
<evidence type="ECO:0000256" key="1">
    <source>
        <dbReference type="SAM" id="MobiDB-lite"/>
    </source>
</evidence>
<gene>
    <name evidence="2" type="ORF">SEVIR_1G344050v2</name>
</gene>